<dbReference type="EMBL" id="CP002431">
    <property type="protein sequence ID" value="ADU63584.1"/>
    <property type="molecule type" value="Genomic_DNA"/>
</dbReference>
<dbReference type="Pfam" id="PF02872">
    <property type="entry name" value="5_nucleotid_C"/>
    <property type="match status" value="1"/>
</dbReference>
<dbReference type="PRINTS" id="PR01607">
    <property type="entry name" value="APYRASEFAMLY"/>
</dbReference>
<name>E6VVM6_PSEA9</name>
<dbReference type="CDD" id="cd07409">
    <property type="entry name" value="MPP_CD73_N"/>
    <property type="match status" value="1"/>
</dbReference>
<dbReference type="InterPro" id="IPR036907">
    <property type="entry name" value="5'-Nucleotdase_C_sf"/>
</dbReference>
<evidence type="ECO:0000256" key="2">
    <source>
        <dbReference type="ARBA" id="ARBA00022729"/>
    </source>
</evidence>
<evidence type="ECO:0000259" key="5">
    <source>
        <dbReference type="Pfam" id="PF02872"/>
    </source>
</evidence>
<dbReference type="InterPro" id="IPR008334">
    <property type="entry name" value="5'-Nucleotdase_C"/>
</dbReference>
<protein>
    <submittedName>
        <fullName evidence="6">5'-Nucleotidase domain-containing protein</fullName>
    </submittedName>
</protein>
<dbReference type="Gene3D" id="3.60.21.10">
    <property type="match status" value="1"/>
</dbReference>
<dbReference type="eggNOG" id="COG0737">
    <property type="taxonomic scope" value="Bacteria"/>
</dbReference>
<dbReference type="GO" id="GO:0009166">
    <property type="term" value="P:nucleotide catabolic process"/>
    <property type="evidence" value="ECO:0007669"/>
    <property type="project" value="InterPro"/>
</dbReference>
<dbReference type="RefSeq" id="WP_013515490.1">
    <property type="nucleotide sequence ID" value="NC_014844.1"/>
</dbReference>
<dbReference type="GO" id="GO:0046872">
    <property type="term" value="F:metal ion binding"/>
    <property type="evidence" value="ECO:0007669"/>
    <property type="project" value="InterPro"/>
</dbReference>
<dbReference type="AlphaFoldDB" id="E6VVM6"/>
<keyword evidence="7" id="KW-1185">Reference proteome</keyword>
<evidence type="ECO:0000256" key="1">
    <source>
        <dbReference type="ARBA" id="ARBA00006654"/>
    </source>
</evidence>
<feature type="domain" description="Calcineurin-like phosphoesterase" evidence="4">
    <location>
        <begin position="27"/>
        <end position="240"/>
    </location>
</feature>
<accession>E6VVM6</accession>
<comment type="similarity">
    <text evidence="1 3">Belongs to the 5'-nucleotidase family.</text>
</comment>
<dbReference type="InterPro" id="IPR004843">
    <property type="entry name" value="Calcineurin-like_PHP"/>
</dbReference>
<dbReference type="HOGENOM" id="CLU_005854_7_1_7"/>
<reference evidence="6 7" key="2">
    <citation type="journal article" date="2014" name="Genome Announc.">
        <title>Complete Genome Sequence of the Subsurface, Mesophilic Sulfate-Reducing Bacterium Desulfovibrio aespoeensis Aspo-2.</title>
        <authorList>
            <person name="Pedersen K."/>
            <person name="Bengtsson A."/>
            <person name="Edlund J."/>
            <person name="Rabe L."/>
            <person name="Hazen T."/>
            <person name="Chakraborty R."/>
            <person name="Goodwin L."/>
            <person name="Shapiro N."/>
        </authorList>
    </citation>
    <scope>NUCLEOTIDE SEQUENCE [LARGE SCALE GENOMIC DNA]</scope>
    <source>
        <strain evidence="7">ATCC 700646 / DSM 10631 / Aspo-2</strain>
    </source>
</reference>
<dbReference type="SUPFAM" id="SSF56300">
    <property type="entry name" value="Metallo-dependent phosphatases"/>
    <property type="match status" value="1"/>
</dbReference>
<keyword evidence="3" id="KW-0547">Nucleotide-binding</keyword>
<proteinExistence type="inferred from homology"/>
<dbReference type="InterPro" id="IPR006179">
    <property type="entry name" value="5_nucleotidase/apyrase"/>
</dbReference>
<sequence length="575" mass="60372" precursor="true">MRTITHVGLILLLVLALAGTAPALELTVLHVNDSHSWLDGTGDTLTLDGQPTSVRLGGWSRLARAVSDVRAAKGSVALLHAGDAVQGDLYFMKFGGRPEMELLDRLGFDAMTLGNHEFDRGSAFLAEMLEYASLPMLGANIDASAVPQLARRITPYVLLEFDGDTVGVIGLTASDTPALSTPGPVRFSDEAAVARQRVAELEARGVNKIILLTHVGLARDMELAATVPGVDLIVGGHSHSLLADPAAMKALGKTVDADYPVMVRGADGHDVPVVTAWKWSHVLGRIDVTFDDAGRVTAAQGSPLLLVADEFSRKDGNGARVPLTGADREAALAAVAASPVAAVVSEDTPTAAYIAPFNAGVASMRRQVIGLAQANLPHIRVPGTDESGLNLPHGSLLAPLVARSMLDRLAGTGSPADMALLNAGAVRHGLDQGDITVGMAYTLIPFNNTLFVLEMTGGQIRQALETGVDRGDGAFPYVAGARYVADMTKRPGQRVRDVAVAGPDGVFAPLDPARVYRVVTYSFLANGGDGYTVMNEVANRTDTGFMDAQAFIDLVTRVKTLAPPKSTGVTYIPAR</sequence>
<feature type="domain" description="5'-Nucleotidase C-terminal" evidence="5">
    <location>
        <begin position="395"/>
        <end position="535"/>
    </location>
</feature>
<dbReference type="InterPro" id="IPR006146">
    <property type="entry name" value="5'-Nucleotdase_CS"/>
</dbReference>
<dbReference type="KEGG" id="das:Daes_2586"/>
<gene>
    <name evidence="6" type="ordered locus">Daes_2586</name>
</gene>
<dbReference type="SUPFAM" id="SSF55816">
    <property type="entry name" value="5'-nucleotidase (syn. UDP-sugar hydrolase), C-terminal domain"/>
    <property type="match status" value="1"/>
</dbReference>
<dbReference type="PANTHER" id="PTHR11575:SF24">
    <property type="entry name" value="5'-NUCLEOTIDASE"/>
    <property type="match status" value="1"/>
</dbReference>
<dbReference type="OrthoDB" id="9803927at2"/>
<evidence type="ECO:0000313" key="7">
    <source>
        <dbReference type="Proteomes" id="UP000002191"/>
    </source>
</evidence>
<dbReference type="PANTHER" id="PTHR11575">
    <property type="entry name" value="5'-NUCLEOTIDASE-RELATED"/>
    <property type="match status" value="1"/>
</dbReference>
<evidence type="ECO:0000259" key="4">
    <source>
        <dbReference type="Pfam" id="PF00149"/>
    </source>
</evidence>
<keyword evidence="2" id="KW-0732">Signal</keyword>
<dbReference type="Proteomes" id="UP000002191">
    <property type="component" value="Chromosome"/>
</dbReference>
<dbReference type="PROSITE" id="PS00786">
    <property type="entry name" value="5_NUCLEOTIDASE_2"/>
    <property type="match status" value="1"/>
</dbReference>
<organism evidence="6 7">
    <name type="scientific">Pseudodesulfovibrio aespoeensis (strain ATCC 700646 / DSM 10631 / Aspo-2)</name>
    <name type="common">Desulfovibrio aespoeensis</name>
    <dbReference type="NCBI Taxonomy" id="643562"/>
    <lineage>
        <taxon>Bacteria</taxon>
        <taxon>Pseudomonadati</taxon>
        <taxon>Thermodesulfobacteriota</taxon>
        <taxon>Desulfovibrionia</taxon>
        <taxon>Desulfovibrionales</taxon>
        <taxon>Desulfovibrionaceae</taxon>
    </lineage>
</organism>
<dbReference type="GO" id="GO:0000166">
    <property type="term" value="F:nucleotide binding"/>
    <property type="evidence" value="ECO:0007669"/>
    <property type="project" value="UniProtKB-KW"/>
</dbReference>
<dbReference type="STRING" id="643562.Daes_2586"/>
<evidence type="ECO:0000313" key="6">
    <source>
        <dbReference type="EMBL" id="ADU63584.1"/>
    </source>
</evidence>
<dbReference type="InterPro" id="IPR029052">
    <property type="entry name" value="Metallo-depent_PP-like"/>
</dbReference>
<dbReference type="Gene3D" id="3.90.780.10">
    <property type="entry name" value="5'-Nucleotidase, C-terminal domain"/>
    <property type="match status" value="1"/>
</dbReference>
<reference evidence="7" key="1">
    <citation type="submission" date="2010-12" db="EMBL/GenBank/DDBJ databases">
        <title>Complete sequence of Desulfovibrio aespoeensis Aspo-2.</title>
        <authorList>
            <consortium name="US DOE Joint Genome Institute"/>
            <person name="Lucas S."/>
            <person name="Copeland A."/>
            <person name="Lapidus A."/>
            <person name="Cheng J.-F."/>
            <person name="Goodwin L."/>
            <person name="Pitluck S."/>
            <person name="Chertkov O."/>
            <person name="Misra M."/>
            <person name="Detter J.C."/>
            <person name="Han C."/>
            <person name="Tapia R."/>
            <person name="Land M."/>
            <person name="Hauser L."/>
            <person name="Kyrpides N."/>
            <person name="Ivanova N."/>
            <person name="Ovchinnikova G."/>
            <person name="Pedersen K."/>
            <person name="Jagevall S."/>
            <person name="Hazen T."/>
            <person name="Woyke T."/>
        </authorList>
    </citation>
    <scope>NUCLEOTIDE SEQUENCE [LARGE SCALE GENOMIC DNA]</scope>
    <source>
        <strain evidence="7">ATCC 700646 / DSM 10631 / Aspo-2</strain>
    </source>
</reference>
<dbReference type="GO" id="GO:0016788">
    <property type="term" value="F:hydrolase activity, acting on ester bonds"/>
    <property type="evidence" value="ECO:0007669"/>
    <property type="project" value="InterPro"/>
</dbReference>
<keyword evidence="3" id="KW-0378">Hydrolase</keyword>
<dbReference type="Pfam" id="PF00149">
    <property type="entry name" value="Metallophos"/>
    <property type="match status" value="1"/>
</dbReference>
<evidence type="ECO:0000256" key="3">
    <source>
        <dbReference type="RuleBase" id="RU362119"/>
    </source>
</evidence>